<reference evidence="2" key="2">
    <citation type="journal article" date="2020" name="Microorganisms">
        <title>Osmotic Adaptation and Compatible Solute Biosynthesis of Phototrophic Bacteria as Revealed from Genome Analyses.</title>
        <authorList>
            <person name="Imhoff J.F."/>
            <person name="Rahn T."/>
            <person name="Kunzel S."/>
            <person name="Keller A."/>
            <person name="Neulinger S.C."/>
        </authorList>
    </citation>
    <scope>NUCLEOTIDE SEQUENCE</scope>
    <source>
        <strain evidence="2">IM 151</strain>
    </source>
</reference>
<dbReference type="EMBL" id="NRRU01000067">
    <property type="protein sequence ID" value="MBK1714417.1"/>
    <property type="molecule type" value="Genomic_DNA"/>
</dbReference>
<gene>
    <name evidence="2" type="ORF">CKO43_16720</name>
</gene>
<keyword evidence="3" id="KW-1185">Reference proteome</keyword>
<dbReference type="Proteomes" id="UP001041814">
    <property type="component" value="Unassembled WGS sequence"/>
</dbReference>
<feature type="region of interest" description="Disordered" evidence="1">
    <location>
        <begin position="1"/>
        <end position="27"/>
    </location>
</feature>
<evidence type="ECO:0000256" key="1">
    <source>
        <dbReference type="SAM" id="MobiDB-lite"/>
    </source>
</evidence>
<feature type="region of interest" description="Disordered" evidence="1">
    <location>
        <begin position="50"/>
        <end position="72"/>
    </location>
</feature>
<sequence length="72" mass="7780">MKQMAWLSSQRQELARSDASAEDRHEQTELLQMRMEVLAARFAALCRQEADGPAATSRPGSGSTSSSLVAVA</sequence>
<feature type="compositionally biased region" description="Low complexity" evidence="1">
    <location>
        <begin position="56"/>
        <end position="72"/>
    </location>
</feature>
<feature type="compositionally biased region" description="Basic and acidic residues" evidence="1">
    <location>
        <begin position="13"/>
        <end position="27"/>
    </location>
</feature>
<evidence type="ECO:0000313" key="3">
    <source>
        <dbReference type="Proteomes" id="UP001041814"/>
    </source>
</evidence>
<comment type="caution">
    <text evidence="2">The sequence shown here is derived from an EMBL/GenBank/DDBJ whole genome shotgun (WGS) entry which is preliminary data.</text>
</comment>
<protein>
    <submittedName>
        <fullName evidence="2">Uncharacterized protein</fullName>
    </submittedName>
</protein>
<proteinExistence type="predicted"/>
<accession>A0ABS1DWN1</accession>
<name>A0ABS1DWN1_RUBGE</name>
<evidence type="ECO:0000313" key="2">
    <source>
        <dbReference type="EMBL" id="MBK1714417.1"/>
    </source>
</evidence>
<organism evidence="2 3">
    <name type="scientific">Rubrivivax gelatinosus</name>
    <name type="common">Rhodocyclus gelatinosus</name>
    <name type="synonym">Rhodopseudomonas gelatinosa</name>
    <dbReference type="NCBI Taxonomy" id="28068"/>
    <lineage>
        <taxon>Bacteria</taxon>
        <taxon>Pseudomonadati</taxon>
        <taxon>Pseudomonadota</taxon>
        <taxon>Betaproteobacteria</taxon>
        <taxon>Burkholderiales</taxon>
        <taxon>Sphaerotilaceae</taxon>
        <taxon>Rubrivivax</taxon>
    </lineage>
</organism>
<dbReference type="RefSeq" id="WP_200379328.1">
    <property type="nucleotide sequence ID" value="NZ_NRRU01000067.1"/>
</dbReference>
<feature type="compositionally biased region" description="Polar residues" evidence="1">
    <location>
        <begin position="1"/>
        <end position="12"/>
    </location>
</feature>
<reference evidence="2" key="1">
    <citation type="submission" date="2017-08" db="EMBL/GenBank/DDBJ databases">
        <authorList>
            <person name="Imhoff J.F."/>
            <person name="Rahn T."/>
            <person name="Kuenzel S."/>
            <person name="Neulinger S.C."/>
        </authorList>
    </citation>
    <scope>NUCLEOTIDE SEQUENCE</scope>
    <source>
        <strain evidence="2">IM 151</strain>
    </source>
</reference>